<dbReference type="Proteomes" id="UP000468735">
    <property type="component" value="Unassembled WGS sequence"/>
</dbReference>
<dbReference type="PANTHER" id="PTHR38686:SF1">
    <property type="entry name" value="APOLIPOPROTEIN N-ACYLTRANSFERASE"/>
    <property type="match status" value="1"/>
</dbReference>
<proteinExistence type="inferred from homology"/>
<comment type="function">
    <text evidence="8">Catalyzes the phospholipid dependent N-acylation of the N-terminal cysteine of apolipoprotein, the last step in lipoprotein maturation.</text>
</comment>
<dbReference type="InterPro" id="IPR003010">
    <property type="entry name" value="C-N_Hydrolase"/>
</dbReference>
<evidence type="ECO:0000256" key="2">
    <source>
        <dbReference type="ARBA" id="ARBA00022475"/>
    </source>
</evidence>
<dbReference type="HAMAP" id="MF_01148">
    <property type="entry name" value="Lnt"/>
    <property type="match status" value="1"/>
</dbReference>
<dbReference type="EMBL" id="WBMT01000011">
    <property type="protein sequence ID" value="KAB2346498.1"/>
    <property type="molecule type" value="Genomic_DNA"/>
</dbReference>
<evidence type="ECO:0000313" key="10">
    <source>
        <dbReference type="EMBL" id="KAB2346498.1"/>
    </source>
</evidence>
<dbReference type="CDD" id="cd07571">
    <property type="entry name" value="ALP_N-acyl_transferase"/>
    <property type="match status" value="1"/>
</dbReference>
<evidence type="ECO:0000256" key="1">
    <source>
        <dbReference type="ARBA" id="ARBA00004651"/>
    </source>
</evidence>
<keyword evidence="3 8" id="KW-0808">Transferase</keyword>
<evidence type="ECO:0000256" key="4">
    <source>
        <dbReference type="ARBA" id="ARBA00022692"/>
    </source>
</evidence>
<dbReference type="RefSeq" id="WP_151563505.1">
    <property type="nucleotide sequence ID" value="NZ_WBMT01000011.1"/>
</dbReference>
<feature type="transmembrane region" description="Helical" evidence="8">
    <location>
        <begin position="99"/>
        <end position="120"/>
    </location>
</feature>
<evidence type="ECO:0000259" key="9">
    <source>
        <dbReference type="PROSITE" id="PS50263"/>
    </source>
</evidence>
<feature type="domain" description="CN hydrolase" evidence="9">
    <location>
        <begin position="229"/>
        <end position="463"/>
    </location>
</feature>
<reference evidence="10 11" key="1">
    <citation type="submission" date="2019-09" db="EMBL/GenBank/DDBJ databases">
        <title>Actinomadura physcomitrii sp. nov., a novel actinomycete isolated from moss [Physcomitrium sphaericum (Ludw) Fuernr].</title>
        <authorList>
            <person name="Zhuang X."/>
            <person name="Liu C."/>
        </authorList>
    </citation>
    <scope>NUCLEOTIDE SEQUENCE [LARGE SCALE GENOMIC DNA]</scope>
    <source>
        <strain evidence="10 11">HMC1</strain>
    </source>
</reference>
<keyword evidence="11" id="KW-1185">Reference proteome</keyword>
<organism evidence="10 11">
    <name type="scientific">Actinomadura rudentiformis</name>
    <dbReference type="NCBI Taxonomy" id="359158"/>
    <lineage>
        <taxon>Bacteria</taxon>
        <taxon>Bacillati</taxon>
        <taxon>Actinomycetota</taxon>
        <taxon>Actinomycetes</taxon>
        <taxon>Streptosporangiales</taxon>
        <taxon>Thermomonosporaceae</taxon>
        <taxon>Actinomadura</taxon>
    </lineage>
</organism>
<keyword evidence="7 8" id="KW-0012">Acyltransferase</keyword>
<evidence type="ECO:0000256" key="8">
    <source>
        <dbReference type="HAMAP-Rule" id="MF_01148"/>
    </source>
</evidence>
<protein>
    <recommendedName>
        <fullName evidence="8">Apolipoprotein N-acyltransferase</fullName>
        <shortName evidence="8">ALP N-acyltransferase</shortName>
        <ecNumber evidence="8">2.3.1.269</ecNumber>
    </recommendedName>
</protein>
<keyword evidence="2 8" id="KW-1003">Cell membrane</keyword>
<gene>
    <name evidence="8 10" type="primary">lnt</name>
    <name evidence="10" type="ORF">F8566_23900</name>
</gene>
<accession>A0A6H9YJW2</accession>
<comment type="subcellular location">
    <subcellularLocation>
        <location evidence="1 8">Cell membrane</location>
        <topology evidence="1 8">Multi-pass membrane protein</topology>
    </subcellularLocation>
</comment>
<dbReference type="NCBIfam" id="TIGR00546">
    <property type="entry name" value="lnt"/>
    <property type="match status" value="1"/>
</dbReference>
<dbReference type="GO" id="GO:0042158">
    <property type="term" value="P:lipoprotein biosynthetic process"/>
    <property type="evidence" value="ECO:0007669"/>
    <property type="project" value="UniProtKB-UniRule"/>
</dbReference>
<keyword evidence="6 8" id="KW-0472">Membrane</keyword>
<keyword evidence="5 8" id="KW-1133">Transmembrane helix</keyword>
<dbReference type="UniPathway" id="UPA00666"/>
<dbReference type="InterPro" id="IPR045378">
    <property type="entry name" value="LNT_N"/>
</dbReference>
<dbReference type="InterPro" id="IPR036526">
    <property type="entry name" value="C-N_Hydrolase_sf"/>
</dbReference>
<feature type="transmembrane region" description="Helical" evidence="8">
    <location>
        <begin position="48"/>
        <end position="65"/>
    </location>
</feature>
<feature type="transmembrane region" description="Helical" evidence="8">
    <location>
        <begin position="77"/>
        <end position="93"/>
    </location>
</feature>
<evidence type="ECO:0000313" key="11">
    <source>
        <dbReference type="Proteomes" id="UP000468735"/>
    </source>
</evidence>
<dbReference type="AlphaFoldDB" id="A0A6H9YJW2"/>
<feature type="transmembrane region" description="Helical" evidence="8">
    <location>
        <begin position="202"/>
        <end position="220"/>
    </location>
</feature>
<comment type="catalytic activity">
    <reaction evidence="8">
        <text>N-terminal S-1,2-diacyl-sn-glyceryl-L-cysteinyl-[lipoprotein] + a glycerophospholipid = N-acyl-S-1,2-diacyl-sn-glyceryl-L-cysteinyl-[lipoprotein] + a 2-acyl-sn-glycero-3-phospholipid + H(+)</text>
        <dbReference type="Rhea" id="RHEA:48228"/>
        <dbReference type="Rhea" id="RHEA-COMP:14681"/>
        <dbReference type="Rhea" id="RHEA-COMP:14684"/>
        <dbReference type="ChEBI" id="CHEBI:15378"/>
        <dbReference type="ChEBI" id="CHEBI:136912"/>
        <dbReference type="ChEBI" id="CHEBI:140656"/>
        <dbReference type="ChEBI" id="CHEBI:140657"/>
        <dbReference type="ChEBI" id="CHEBI:140660"/>
        <dbReference type="EC" id="2.3.1.269"/>
    </reaction>
</comment>
<dbReference type="PANTHER" id="PTHR38686">
    <property type="entry name" value="APOLIPOPROTEIN N-ACYLTRANSFERASE"/>
    <property type="match status" value="1"/>
</dbReference>
<comment type="pathway">
    <text evidence="8">Protein modification; lipoprotein biosynthesis (N-acyl transfer).</text>
</comment>
<dbReference type="Pfam" id="PF00795">
    <property type="entry name" value="CN_hydrolase"/>
    <property type="match status" value="1"/>
</dbReference>
<comment type="caution">
    <text evidence="10">The sequence shown here is derived from an EMBL/GenBank/DDBJ whole genome shotgun (WGS) entry which is preliminary data.</text>
</comment>
<evidence type="ECO:0000256" key="6">
    <source>
        <dbReference type="ARBA" id="ARBA00023136"/>
    </source>
</evidence>
<comment type="similarity">
    <text evidence="8">Belongs to the CN hydrolase family. Apolipoprotein N-acyltransferase subfamily.</text>
</comment>
<dbReference type="GO" id="GO:0005886">
    <property type="term" value="C:plasma membrane"/>
    <property type="evidence" value="ECO:0007669"/>
    <property type="project" value="UniProtKB-SubCell"/>
</dbReference>
<dbReference type="Pfam" id="PF20154">
    <property type="entry name" value="LNT_N"/>
    <property type="match status" value="1"/>
</dbReference>
<dbReference type="SUPFAM" id="SSF56317">
    <property type="entry name" value="Carbon-nitrogen hydrolase"/>
    <property type="match status" value="1"/>
</dbReference>
<keyword evidence="10" id="KW-0449">Lipoprotein</keyword>
<evidence type="ECO:0000256" key="7">
    <source>
        <dbReference type="ARBA" id="ARBA00023315"/>
    </source>
</evidence>
<keyword evidence="4 8" id="KW-0812">Transmembrane</keyword>
<dbReference type="EC" id="2.3.1.269" evidence="8"/>
<feature type="transmembrane region" description="Helical" evidence="8">
    <location>
        <begin position="478"/>
        <end position="495"/>
    </location>
</feature>
<dbReference type="InterPro" id="IPR004563">
    <property type="entry name" value="Apolipo_AcylTrfase"/>
</dbReference>
<dbReference type="OrthoDB" id="9804277at2"/>
<feature type="transmembrane region" description="Helical" evidence="8">
    <location>
        <begin position="166"/>
        <end position="195"/>
    </location>
</feature>
<sequence length="500" mass="53281">MIGRGAFRGPAIPGPGARATALVGALTLERGASLLAGAALMLAFPRPGLGWLAWIVLVPGMMLIRSAPTVREAALRGWWFGAGFLLAALYWTLPNIGPGLLLVAIVFGLPWAVWGALIRWLVPAHPLAALIVVPSAWLVIELLRSWPRLGGPWALLGASQWRYPPMLGLAALGGVWLISFAIVAFNTALLLALVAPRLRMRLAAPALAILLAGPASYMLADEPPADRTLTVALVQPGVVHDRDERLAASERITAALPPADLIVWGESSVGHDLARRPDLTARLSALTPRGHLLVNEDARDATGRISKSSILISPAGIQDRYVKTRLVPFGEYIPFRDAIGWLSRISAAAAENRVPGTGAGVMQTGDVTIGPLVCFESAFPDLGRAVVERGAQVIVYQSATSTFQESWAPPQHAALAAVRAAETGRPTVQAALTGVSAAFDARGRRLAWMDTDRRGSLVTTLRVPPQSSRTPYDRFGDHIPYLAVAVTLTAVLAGARRRFR</sequence>
<dbReference type="GO" id="GO:0016410">
    <property type="term" value="F:N-acyltransferase activity"/>
    <property type="evidence" value="ECO:0007669"/>
    <property type="project" value="UniProtKB-UniRule"/>
</dbReference>
<dbReference type="PROSITE" id="PS50263">
    <property type="entry name" value="CN_HYDROLASE"/>
    <property type="match status" value="1"/>
</dbReference>
<name>A0A6H9YJW2_9ACTN</name>
<dbReference type="Gene3D" id="3.60.110.10">
    <property type="entry name" value="Carbon-nitrogen hydrolase"/>
    <property type="match status" value="1"/>
</dbReference>
<evidence type="ECO:0000256" key="3">
    <source>
        <dbReference type="ARBA" id="ARBA00022679"/>
    </source>
</evidence>
<evidence type="ECO:0000256" key="5">
    <source>
        <dbReference type="ARBA" id="ARBA00022989"/>
    </source>
</evidence>